<reference evidence="1 2" key="1">
    <citation type="journal article" date="2013" name="PLoS Genet.">
        <title>Distinctive expansion of potential virulence genes in the genome of the oomycete fish pathogen Saprolegnia parasitica.</title>
        <authorList>
            <person name="Jiang R.H."/>
            <person name="de Bruijn I."/>
            <person name="Haas B.J."/>
            <person name="Belmonte R."/>
            <person name="Lobach L."/>
            <person name="Christie J."/>
            <person name="van den Ackerveken G."/>
            <person name="Bottin A."/>
            <person name="Bulone V."/>
            <person name="Diaz-Moreno S.M."/>
            <person name="Dumas B."/>
            <person name="Fan L."/>
            <person name="Gaulin E."/>
            <person name="Govers F."/>
            <person name="Grenville-Briggs L.J."/>
            <person name="Horner N.R."/>
            <person name="Levin J.Z."/>
            <person name="Mammella M."/>
            <person name="Meijer H.J."/>
            <person name="Morris P."/>
            <person name="Nusbaum C."/>
            <person name="Oome S."/>
            <person name="Phillips A.J."/>
            <person name="van Rooyen D."/>
            <person name="Rzeszutek E."/>
            <person name="Saraiva M."/>
            <person name="Secombes C.J."/>
            <person name="Seidl M.F."/>
            <person name="Snel B."/>
            <person name="Stassen J.H."/>
            <person name="Sykes S."/>
            <person name="Tripathy S."/>
            <person name="van den Berg H."/>
            <person name="Vega-Arreguin J.C."/>
            <person name="Wawra S."/>
            <person name="Young S.K."/>
            <person name="Zeng Q."/>
            <person name="Dieguez-Uribeondo J."/>
            <person name="Russ C."/>
            <person name="Tyler B.M."/>
            <person name="van West P."/>
        </authorList>
    </citation>
    <scope>NUCLEOTIDE SEQUENCE [LARGE SCALE GENOMIC DNA]</scope>
    <source>
        <strain evidence="1 2">CBS 223.65</strain>
    </source>
</reference>
<name>A0A067CN08_SAPPC</name>
<evidence type="ECO:0000313" key="1">
    <source>
        <dbReference type="EMBL" id="KDO27931.1"/>
    </source>
</evidence>
<dbReference type="EMBL" id="KK583214">
    <property type="protein sequence ID" value="KDO27931.1"/>
    <property type="molecule type" value="Genomic_DNA"/>
</dbReference>
<evidence type="ECO:0000313" key="2">
    <source>
        <dbReference type="Proteomes" id="UP000030745"/>
    </source>
</evidence>
<dbReference type="GeneID" id="24129501"/>
<accession>A0A067CN08</accession>
<dbReference type="VEuPathDB" id="FungiDB:SPRG_07205"/>
<gene>
    <name evidence="1" type="ORF">SPRG_07205</name>
</gene>
<dbReference type="RefSeq" id="XP_012201387.1">
    <property type="nucleotide sequence ID" value="XM_012345997.1"/>
</dbReference>
<sequence>MIRQNTALPHFATLASANEMLDLTDLLVAPPASVWPRNQRTRYGWPELQAASTPLLRRTSPSCMLTSVVAILLASPPIHAVLLASKELARKDTD</sequence>
<dbReference type="KEGG" id="spar:SPRG_07205"/>
<protein>
    <submittedName>
        <fullName evidence="1">Uncharacterized protein</fullName>
    </submittedName>
</protein>
<organism evidence="1 2">
    <name type="scientific">Saprolegnia parasitica (strain CBS 223.65)</name>
    <dbReference type="NCBI Taxonomy" id="695850"/>
    <lineage>
        <taxon>Eukaryota</taxon>
        <taxon>Sar</taxon>
        <taxon>Stramenopiles</taxon>
        <taxon>Oomycota</taxon>
        <taxon>Saprolegniomycetes</taxon>
        <taxon>Saprolegniales</taxon>
        <taxon>Saprolegniaceae</taxon>
        <taxon>Saprolegnia</taxon>
    </lineage>
</organism>
<proteinExistence type="predicted"/>
<dbReference type="AlphaFoldDB" id="A0A067CN08"/>
<dbReference type="Proteomes" id="UP000030745">
    <property type="component" value="Unassembled WGS sequence"/>
</dbReference>
<keyword evidence="2" id="KW-1185">Reference proteome</keyword>